<sequence>MKKYGIVKNGVILERFSDRDEMKREFIKRREEDKELWGRELKFDELLEDEKLEVMEEKLKELRDFLEFAHENYDGRTIQTHTRIYADELQWLIEHAKRNTGHKK</sequence>
<evidence type="ECO:0000313" key="1">
    <source>
        <dbReference type="EMBL" id="PFB09087.1"/>
    </source>
</evidence>
<comment type="caution">
    <text evidence="1">The sequence shown here is derived from an EMBL/GenBank/DDBJ whole genome shotgun (WGS) entry which is preliminary data.</text>
</comment>
<accession>A0A9X6VDZ1</accession>
<dbReference type="RefSeq" id="WP_098368598.1">
    <property type="nucleotide sequence ID" value="NZ_JARSYC010000071.1"/>
</dbReference>
<proteinExistence type="predicted"/>
<dbReference type="Proteomes" id="UP000220397">
    <property type="component" value="Unassembled WGS sequence"/>
</dbReference>
<evidence type="ECO:0000313" key="2">
    <source>
        <dbReference type="Proteomes" id="UP000220397"/>
    </source>
</evidence>
<dbReference type="EMBL" id="NTUS01000013">
    <property type="protein sequence ID" value="PFB09087.1"/>
    <property type="molecule type" value="Genomic_DNA"/>
</dbReference>
<dbReference type="AlphaFoldDB" id="A0A9X6VDZ1"/>
<protein>
    <submittedName>
        <fullName evidence="1">Uncharacterized protein</fullName>
    </submittedName>
</protein>
<reference evidence="1 2" key="1">
    <citation type="submission" date="2017-09" db="EMBL/GenBank/DDBJ databases">
        <title>Large-scale bioinformatics analysis of Bacillus genomes uncovers conserved roles of natural products in bacterial physiology.</title>
        <authorList>
            <consortium name="Agbiome Team Llc"/>
            <person name="Bleich R.M."/>
            <person name="Kirk G.J."/>
            <person name="Santa Maria K.C."/>
            <person name="Allen S.E."/>
            <person name="Farag S."/>
            <person name="Shank E.A."/>
            <person name="Bowers A."/>
        </authorList>
    </citation>
    <scope>NUCLEOTIDE SEQUENCE [LARGE SCALE GENOMIC DNA]</scope>
    <source>
        <strain evidence="1 2">AFS015413</strain>
    </source>
</reference>
<organism evidence="1 2">
    <name type="scientific">Bacillus thuringiensis</name>
    <dbReference type="NCBI Taxonomy" id="1428"/>
    <lineage>
        <taxon>Bacteria</taxon>
        <taxon>Bacillati</taxon>
        <taxon>Bacillota</taxon>
        <taxon>Bacilli</taxon>
        <taxon>Bacillales</taxon>
        <taxon>Bacillaceae</taxon>
        <taxon>Bacillus</taxon>
        <taxon>Bacillus cereus group</taxon>
    </lineage>
</organism>
<name>A0A9X6VDZ1_BACTU</name>
<gene>
    <name evidence="1" type="ORF">CN398_05480</name>
</gene>